<evidence type="ECO:0000313" key="19">
    <source>
        <dbReference type="EMBL" id="SBP45389.1"/>
    </source>
</evidence>
<feature type="region of interest" description="Disordered" evidence="15">
    <location>
        <begin position="1106"/>
        <end position="1137"/>
    </location>
</feature>
<evidence type="ECO:0000256" key="7">
    <source>
        <dbReference type="ARBA" id="ARBA00022889"/>
    </source>
</evidence>
<dbReference type="FunFam" id="2.60.40.60:FF:000074">
    <property type="entry name" value="Desmoglein 4"/>
    <property type="match status" value="1"/>
</dbReference>
<evidence type="ECO:0000256" key="5">
    <source>
        <dbReference type="ARBA" id="ARBA00022737"/>
    </source>
</evidence>
<dbReference type="PROSITE" id="PS50268">
    <property type="entry name" value="CADHERIN_2"/>
    <property type="match status" value="4"/>
</dbReference>
<keyword evidence="2" id="KW-1003">Cell membrane</keyword>
<dbReference type="InterPro" id="IPR020894">
    <property type="entry name" value="Cadherin_CS"/>
</dbReference>
<evidence type="ECO:0000256" key="10">
    <source>
        <dbReference type="ARBA" id="ARBA00023136"/>
    </source>
</evidence>
<dbReference type="PANTHER" id="PTHR24025">
    <property type="entry name" value="DESMOGLEIN FAMILY MEMBER"/>
    <property type="match status" value="1"/>
</dbReference>
<keyword evidence="5" id="KW-0677">Repeat</keyword>
<gene>
    <name evidence="19" type="primary">FP236168.1</name>
</gene>
<dbReference type="GO" id="GO:0005509">
    <property type="term" value="F:calcium ion binding"/>
    <property type="evidence" value="ECO:0007669"/>
    <property type="project" value="UniProtKB-UniRule"/>
</dbReference>
<feature type="domain" description="Cadherin" evidence="18">
    <location>
        <begin position="363"/>
        <end position="474"/>
    </location>
</feature>
<keyword evidence="4" id="KW-0479">Metal-binding</keyword>
<evidence type="ECO:0000256" key="8">
    <source>
        <dbReference type="ARBA" id="ARBA00022949"/>
    </source>
</evidence>
<evidence type="ECO:0000256" key="4">
    <source>
        <dbReference type="ARBA" id="ARBA00022723"/>
    </source>
</evidence>
<dbReference type="GO" id="GO:0045216">
    <property type="term" value="P:cell-cell junction organization"/>
    <property type="evidence" value="ECO:0007669"/>
    <property type="project" value="UniProtKB-ARBA"/>
</dbReference>
<protein>
    <recommendedName>
        <fullName evidence="18">Cadherin domain-containing protein</fullName>
    </recommendedName>
</protein>
<evidence type="ECO:0000256" key="15">
    <source>
        <dbReference type="SAM" id="MobiDB-lite"/>
    </source>
</evidence>
<dbReference type="PANTHER" id="PTHR24025:SF1">
    <property type="entry name" value="DESMOGLEIN-2"/>
    <property type="match status" value="1"/>
</dbReference>
<dbReference type="GO" id="GO:0005886">
    <property type="term" value="C:plasma membrane"/>
    <property type="evidence" value="ECO:0007669"/>
    <property type="project" value="UniProtKB-SubCell"/>
</dbReference>
<evidence type="ECO:0000256" key="12">
    <source>
        <dbReference type="PROSITE-ProRule" id="PRU00043"/>
    </source>
</evidence>
<feature type="domain" description="Cadherin" evidence="18">
    <location>
        <begin position="51"/>
        <end position="132"/>
    </location>
</feature>
<feature type="domain" description="Cadherin" evidence="18">
    <location>
        <begin position="132"/>
        <end position="242"/>
    </location>
</feature>
<dbReference type="Gene3D" id="4.10.900.10">
    <property type="entry name" value="TCF3-CBD (Catenin binding domain)"/>
    <property type="match status" value="1"/>
</dbReference>
<name>A0A1A7ZRJ5_NOTFU</name>
<evidence type="ECO:0000256" key="14">
    <source>
        <dbReference type="RuleBase" id="RU004358"/>
    </source>
</evidence>
<evidence type="ECO:0000256" key="2">
    <source>
        <dbReference type="ARBA" id="ARBA00022475"/>
    </source>
</evidence>
<proteinExistence type="predicted"/>
<dbReference type="InterPro" id="IPR015919">
    <property type="entry name" value="Cadherin-like_sf"/>
</dbReference>
<dbReference type="PROSITE" id="PS00232">
    <property type="entry name" value="CADHERIN_1"/>
    <property type="match status" value="2"/>
</dbReference>
<evidence type="ECO:0000256" key="3">
    <source>
        <dbReference type="ARBA" id="ARBA00022692"/>
    </source>
</evidence>
<dbReference type="Pfam" id="PF00028">
    <property type="entry name" value="Cadherin"/>
    <property type="match status" value="3"/>
</dbReference>
<dbReference type="FunFam" id="2.60.40.60:FF:000011">
    <property type="entry name" value="Cadherin 1"/>
    <property type="match status" value="1"/>
</dbReference>
<dbReference type="SUPFAM" id="SSF49313">
    <property type="entry name" value="Cadherin-like"/>
    <property type="match status" value="5"/>
</dbReference>
<keyword evidence="11" id="KW-0325">Glycoprotein</keyword>
<comment type="function">
    <text evidence="14">A component of desmosome cell-cell junctions which are required for positive regulation of cellular adhesion. Involved in the interaction of plaque proteins and intermediate filaments mediating cell-cell adhesion.</text>
</comment>
<dbReference type="InterPro" id="IPR009122">
    <property type="entry name" value="Desmosomal_cadherin"/>
</dbReference>
<dbReference type="PRINTS" id="PR01818">
    <property type="entry name" value="DESMOCADHERN"/>
</dbReference>
<feature type="domain" description="Cadherin" evidence="18">
    <location>
        <begin position="243"/>
        <end position="362"/>
    </location>
</feature>
<dbReference type="GO" id="GO:0007156">
    <property type="term" value="P:homophilic cell adhesion via plasma membrane adhesion molecules"/>
    <property type="evidence" value="ECO:0007669"/>
    <property type="project" value="InterPro"/>
</dbReference>
<reference evidence="19" key="2">
    <citation type="submission" date="2016-06" db="EMBL/GenBank/DDBJ databases">
        <title>The genome of a short-lived fish provides insights into sex chromosome evolution and the genetic control of aging.</title>
        <authorList>
            <person name="Reichwald K."/>
            <person name="Felder M."/>
            <person name="Petzold A."/>
            <person name="Koch P."/>
            <person name="Groth M."/>
            <person name="Platzer M."/>
        </authorList>
    </citation>
    <scope>NUCLEOTIDE SEQUENCE</scope>
    <source>
        <tissue evidence="19">Brain</tissue>
    </source>
</reference>
<dbReference type="InterPro" id="IPR000233">
    <property type="entry name" value="Cadherin_Y-type_LIR"/>
</dbReference>
<evidence type="ECO:0000256" key="17">
    <source>
        <dbReference type="SAM" id="SignalP"/>
    </source>
</evidence>
<accession>A0A1A7ZRJ5</accession>
<keyword evidence="10 16" id="KW-0472">Membrane</keyword>
<dbReference type="EMBL" id="HADY01006904">
    <property type="protein sequence ID" value="SBP45389.1"/>
    <property type="molecule type" value="Transcribed_RNA"/>
</dbReference>
<sequence>MAHLLKCSVFVLLLFYLALVCVRGEWILAPRPLYENTDYTGYDFLAKIRSDKENFTKIIYAIQGPGVDQDPTGIFSIDKDTGFVKVHAILDREERARYLLKGVAFFANRSRAERDLDLKFEVLDMNDNTPIIQTQQVGNVSEGCKAGTVVMKVIATDADDPNTENAKIFYRIDERSNRAGMFYIDASTGEIKVSSNNLDRETQDVYKLVIFASDLNGRAGGNMGTGEITIKVTDINDNVPYLEKNSYEASVEENTVGVEVLRLKAYDLDEVNTDNWAAVYEIASGNEAGYFTITTDAKTNEGVIMINKAVDYEELKTLNLDVRVSNKAKYNMGSSGMTGASMPSKSYPIKINVVNQKEGPRFQPTVKVVAVSEDKSSISLNKVIATYTAIDSDTQQTATNVRYLKLKDQDNWLSIDEKTAEIKLNKLPDRESIYLKNGTYYAEILCISNEIPSKTATGTIAIQVEDFNDHCPQLTSTVKTMCLEDRVIYATAVDQDEFPNSAPFDFNVIQDDSKQNWAVEVLNETTVILRDKGKLWPGNYKVKLEIKDQQGKSCDDLQIVDLVVCSCDKDTKSCVARRKGSAVFGAAGILLLLLGLLLLLLIPLLLLLCLCGNVASDFKAIPYEAREHLISYQTEGQGEDRAVPMLPIPVIVENGNMSTKDILVSGRNGYLSNVVETDRGVGGAMGGGATMTAEEMHMYNQYRYGQEKVGMMGSVLMGAGKGMEISKYKFDGLNEMALPDHYLGEYLSNKLGSMEQYKEKENSLAYNYEGQESPAGSVGCCSLLENNYDLAFLDDLGPKFKTLAEICNGGTFTSNSVTVEVSKPPVKTIPPVMPSASTHTHVHTHTETVRERDRVNTLSASKVASESSTIVQEQRVTDRSQGFTTLPKVQVQENVIIPNQTLLIQQPTMYYAATPMYVVESNPQMVLVSGAQQAVGQVSQAGLSQGIVQVGGLQGSQGVVLVEGQVGMGGATSQIAMSGTTARQVVLGGATSQVPMSGTTRQVVLGGATSQVPMSGTTRQVVLGGATSQVPMGGTATRQVAVGGVKGQKVQGVSQGVVSESSQVLLVENGSAGGSQSTNLVQGFGQTGLGSLEAGFDKRGKGVQLQSFSTSSRGSAGSKEDFPLMTTPKAQGSPRVVVQHKKVTVTETNTRA</sequence>
<dbReference type="FunFam" id="2.60.40.60:FF:000083">
    <property type="entry name" value="Desmoglein 1"/>
    <property type="match status" value="1"/>
</dbReference>
<evidence type="ECO:0000256" key="13">
    <source>
        <dbReference type="RuleBase" id="RU003318"/>
    </source>
</evidence>
<comment type="subcellular location">
    <subcellularLocation>
        <location evidence="1">Cell junction</location>
        <location evidence="1">Desmosome</location>
    </subcellularLocation>
    <subcellularLocation>
        <location evidence="13">Cell membrane</location>
        <topology evidence="13">Single-pass type I membrane protein</topology>
    </subcellularLocation>
</comment>
<dbReference type="FunFam" id="2.60.40.60:FF:000031">
    <property type="entry name" value="Cadherin 3"/>
    <property type="match status" value="1"/>
</dbReference>
<evidence type="ECO:0000256" key="16">
    <source>
        <dbReference type="SAM" id="Phobius"/>
    </source>
</evidence>
<dbReference type="InterPro" id="IPR027397">
    <property type="entry name" value="Catenin-bd_sf"/>
</dbReference>
<dbReference type="AlphaFoldDB" id="A0A1A7ZRJ5"/>
<keyword evidence="3 13" id="KW-0812">Transmembrane</keyword>
<dbReference type="GO" id="GO:0055113">
    <property type="term" value="P:epiboly involved in gastrulation with mouth forming second"/>
    <property type="evidence" value="ECO:0007669"/>
    <property type="project" value="UniProtKB-ARBA"/>
</dbReference>
<reference evidence="19" key="1">
    <citation type="submission" date="2016-05" db="EMBL/GenBank/DDBJ databases">
        <authorList>
            <person name="Lavstsen T."/>
            <person name="Jespersen J.S."/>
        </authorList>
    </citation>
    <scope>NUCLEOTIDE SEQUENCE</scope>
    <source>
        <tissue evidence="19">Brain</tissue>
    </source>
</reference>
<evidence type="ECO:0000259" key="18">
    <source>
        <dbReference type="PROSITE" id="PS50268"/>
    </source>
</evidence>
<dbReference type="InterPro" id="IPR002126">
    <property type="entry name" value="Cadherin-like_dom"/>
</dbReference>
<feature type="signal peptide" evidence="17">
    <location>
        <begin position="1"/>
        <end position="24"/>
    </location>
</feature>
<dbReference type="InterPro" id="IPR050971">
    <property type="entry name" value="Cadherin-domain_protein"/>
</dbReference>
<evidence type="ECO:0000256" key="1">
    <source>
        <dbReference type="ARBA" id="ARBA00004568"/>
    </source>
</evidence>
<evidence type="ECO:0000256" key="9">
    <source>
        <dbReference type="ARBA" id="ARBA00022989"/>
    </source>
</evidence>
<feature type="transmembrane region" description="Helical" evidence="16">
    <location>
        <begin position="582"/>
        <end position="610"/>
    </location>
</feature>
<evidence type="ECO:0000256" key="11">
    <source>
        <dbReference type="ARBA" id="ARBA00023180"/>
    </source>
</evidence>
<dbReference type="GO" id="GO:0030057">
    <property type="term" value="C:desmosome"/>
    <property type="evidence" value="ECO:0007669"/>
    <property type="project" value="UniProtKB-SubCell"/>
</dbReference>
<dbReference type="Pfam" id="PF01049">
    <property type="entry name" value="CADH_Y-type_LIR"/>
    <property type="match status" value="1"/>
</dbReference>
<dbReference type="FunFam" id="2.60.40.60:FF:000068">
    <property type="entry name" value="Desmoglein 1"/>
    <property type="match status" value="1"/>
</dbReference>
<evidence type="ECO:0000256" key="6">
    <source>
        <dbReference type="ARBA" id="ARBA00022837"/>
    </source>
</evidence>
<dbReference type="SMART" id="SM00112">
    <property type="entry name" value="CA"/>
    <property type="match status" value="4"/>
</dbReference>
<keyword evidence="17" id="KW-0732">Signal</keyword>
<organism evidence="19">
    <name type="scientific">Nothobranchius furzeri</name>
    <name type="common">Turquoise killifish</name>
    <dbReference type="NCBI Taxonomy" id="105023"/>
    <lineage>
        <taxon>Eukaryota</taxon>
        <taxon>Metazoa</taxon>
        <taxon>Chordata</taxon>
        <taxon>Craniata</taxon>
        <taxon>Vertebrata</taxon>
        <taxon>Euteleostomi</taxon>
        <taxon>Actinopterygii</taxon>
        <taxon>Neopterygii</taxon>
        <taxon>Teleostei</taxon>
        <taxon>Neoteleostei</taxon>
        <taxon>Acanthomorphata</taxon>
        <taxon>Ovalentaria</taxon>
        <taxon>Atherinomorphae</taxon>
        <taxon>Cyprinodontiformes</taxon>
        <taxon>Nothobranchiidae</taxon>
        <taxon>Nothobranchius</taxon>
    </lineage>
</organism>
<keyword evidence="9 16" id="KW-1133">Transmembrane helix</keyword>
<feature type="compositionally biased region" description="Low complexity" evidence="15">
    <location>
        <begin position="1107"/>
        <end position="1117"/>
    </location>
</feature>
<keyword evidence="6 12" id="KW-0106">Calcium</keyword>
<dbReference type="CDD" id="cd11304">
    <property type="entry name" value="Cadherin_repeat"/>
    <property type="match status" value="4"/>
</dbReference>
<keyword evidence="8" id="KW-0965">Cell junction</keyword>
<feature type="chain" id="PRO_5008365034" description="Cadherin domain-containing protein" evidence="17">
    <location>
        <begin position="25"/>
        <end position="1152"/>
    </location>
</feature>
<keyword evidence="7 13" id="KW-0130">Cell adhesion</keyword>
<dbReference type="PRINTS" id="PR00205">
    <property type="entry name" value="CADHERIN"/>
</dbReference>
<dbReference type="Gene3D" id="2.60.40.60">
    <property type="entry name" value="Cadherins"/>
    <property type="match status" value="5"/>
</dbReference>